<dbReference type="Proteomes" id="UP001348817">
    <property type="component" value="Chromosome"/>
</dbReference>
<dbReference type="EMBL" id="AP025314">
    <property type="protein sequence ID" value="BDD08073.1"/>
    <property type="molecule type" value="Genomic_DNA"/>
</dbReference>
<gene>
    <name evidence="2" type="ORF">FUAX_05050</name>
</gene>
<protein>
    <submittedName>
        <fullName evidence="2">Uncharacterized protein</fullName>
    </submittedName>
</protein>
<keyword evidence="1" id="KW-0732">Signal</keyword>
<reference evidence="2 3" key="1">
    <citation type="submission" date="2021-12" db="EMBL/GenBank/DDBJ databases">
        <title>Genome sequencing of bacteria with rrn-lacking chromosome and rrn-plasmid.</title>
        <authorList>
            <person name="Anda M."/>
            <person name="Iwasaki W."/>
        </authorList>
    </citation>
    <scope>NUCLEOTIDE SEQUENCE [LARGE SCALE GENOMIC DNA]</scope>
    <source>
        <strain evidence="2 3">DSM 100852</strain>
    </source>
</reference>
<dbReference type="KEGG" id="fax:FUAX_05050"/>
<evidence type="ECO:0000256" key="1">
    <source>
        <dbReference type="SAM" id="SignalP"/>
    </source>
</evidence>
<proteinExistence type="predicted"/>
<organism evidence="2 3">
    <name type="scientific">Fulvitalea axinellae</name>
    <dbReference type="NCBI Taxonomy" id="1182444"/>
    <lineage>
        <taxon>Bacteria</taxon>
        <taxon>Pseudomonadati</taxon>
        <taxon>Bacteroidota</taxon>
        <taxon>Cytophagia</taxon>
        <taxon>Cytophagales</taxon>
        <taxon>Persicobacteraceae</taxon>
        <taxon>Fulvitalea</taxon>
    </lineage>
</organism>
<evidence type="ECO:0000313" key="3">
    <source>
        <dbReference type="Proteomes" id="UP001348817"/>
    </source>
</evidence>
<feature type="chain" id="PRO_5043347491" evidence="1">
    <location>
        <begin position="20"/>
        <end position="123"/>
    </location>
</feature>
<keyword evidence="3" id="KW-1185">Reference proteome</keyword>
<evidence type="ECO:0000313" key="2">
    <source>
        <dbReference type="EMBL" id="BDD08073.1"/>
    </source>
</evidence>
<feature type="signal peptide" evidence="1">
    <location>
        <begin position="1"/>
        <end position="19"/>
    </location>
</feature>
<sequence>MKISILPFLLLLLCSSAFGQNTKIRFDDFTLDIVGVELSPEEESLEKTFSTDVVVNLEAGDYFELATVNVTDSKLSDLRVEMSFETSLTIMNEGPHCDLTDWKYNTPEFSDQCLSLKITKLWA</sequence>
<dbReference type="AlphaFoldDB" id="A0AAU9CJB1"/>
<accession>A0AAU9CJB1</accession>
<dbReference type="RefSeq" id="WP_338393357.1">
    <property type="nucleotide sequence ID" value="NZ_AP025314.1"/>
</dbReference>
<name>A0AAU9CJB1_9BACT</name>